<evidence type="ECO:0000256" key="1">
    <source>
        <dbReference type="ARBA" id="ARBA00022801"/>
    </source>
</evidence>
<accession>A0ABX2CRA3</accession>
<dbReference type="Pfam" id="PF01156">
    <property type="entry name" value="IU_nuc_hydro"/>
    <property type="match status" value="1"/>
</dbReference>
<evidence type="ECO:0000313" key="5">
    <source>
        <dbReference type="Proteomes" id="UP000702425"/>
    </source>
</evidence>
<dbReference type="RefSeq" id="WP_172185466.1">
    <property type="nucleotide sequence ID" value="NZ_CAWPPK010000296.1"/>
</dbReference>
<keyword evidence="5" id="KW-1185">Reference proteome</keyword>
<proteinExistence type="predicted"/>
<evidence type="ECO:0000259" key="3">
    <source>
        <dbReference type="Pfam" id="PF01156"/>
    </source>
</evidence>
<dbReference type="InterPro" id="IPR036452">
    <property type="entry name" value="Ribo_hydro-like"/>
</dbReference>
<dbReference type="InterPro" id="IPR001910">
    <property type="entry name" value="Inosine/uridine_hydrolase_dom"/>
</dbReference>
<dbReference type="InterPro" id="IPR023186">
    <property type="entry name" value="IUNH"/>
</dbReference>
<dbReference type="GO" id="GO:0050263">
    <property type="term" value="F:ribosylpyrimidine nucleosidase activity"/>
    <property type="evidence" value="ECO:0007669"/>
    <property type="project" value="UniProtKB-EC"/>
</dbReference>
<comment type="caution">
    <text evidence="4">The sequence shown here is derived from an EMBL/GenBank/DDBJ whole genome shotgun (WGS) entry which is preliminary data.</text>
</comment>
<feature type="domain" description="Inosine/uridine-preferring nucleoside hydrolase" evidence="3">
    <location>
        <begin position="10"/>
        <end position="314"/>
    </location>
</feature>
<dbReference type="EC" id="3.2.2.8" evidence="4"/>
<reference evidence="4 5" key="1">
    <citation type="journal article" date="2020" name="Sci. Rep.">
        <title>A novel cyanobacterial geosmin producer, revising GeoA distribution and dispersion patterns in Bacteria.</title>
        <authorList>
            <person name="Churro C."/>
            <person name="Semedo-Aguiar A.P."/>
            <person name="Silva A.D."/>
            <person name="Pereira-Leal J.B."/>
            <person name="Leite R.B."/>
        </authorList>
    </citation>
    <scope>NUCLEOTIDE SEQUENCE [LARGE SCALE GENOMIC DNA]</scope>
    <source>
        <strain evidence="4 5">IPMA8</strain>
    </source>
</reference>
<evidence type="ECO:0000256" key="2">
    <source>
        <dbReference type="ARBA" id="ARBA00023295"/>
    </source>
</evidence>
<sequence length="331" mass="35658">MTTQLTHPRIILDTDPGGDDIYAFLWLLGLVKQGLAELVAVTSADGNVAAKRTFSCASQILNLAGFPDIKVGRGVPIKQVVGDAGHIHGSDGMGNLSHTLPPATHNFEDARYSDEIIIDELNAAPGEITIVAIGPLTNLAAAEMKSPGILKKAKEIVIMGGAFFCSGNVTPHAEFNIWFNVEAAQTVFDSRDDIVVMPLDVTRHLIFTRDMTQAVTQANPESKLSQFLIALCEFMIGTALGYRQTAGIPGFLVHDGATLGYLFYPETLMLKRAKVRVETKGELTLGQTSIDSRPAPKTGANAWVALQVDEIKFFTSFVEDLKQLFAAAVVS</sequence>
<keyword evidence="1 4" id="KW-0378">Hydrolase</keyword>
<protein>
    <submittedName>
        <fullName evidence="4">Pyrimidine-specific ribonucleoside hydrolase RihB</fullName>
        <ecNumber evidence="4">3.2.2.8</ecNumber>
    </submittedName>
</protein>
<dbReference type="EMBL" id="SRRZ01000008">
    <property type="protein sequence ID" value="NQE32937.1"/>
    <property type="molecule type" value="Genomic_DNA"/>
</dbReference>
<name>A0ABX2CRA3_9CYAN</name>
<gene>
    <name evidence="4" type="primary">rihB</name>
    <name evidence="4" type="ORF">E5S67_00654</name>
</gene>
<dbReference type="PANTHER" id="PTHR12304:SF4">
    <property type="entry name" value="URIDINE NUCLEOSIDASE"/>
    <property type="match status" value="1"/>
</dbReference>
<dbReference type="Gene3D" id="3.90.245.10">
    <property type="entry name" value="Ribonucleoside hydrolase-like"/>
    <property type="match status" value="1"/>
</dbReference>
<dbReference type="Proteomes" id="UP000702425">
    <property type="component" value="Unassembled WGS sequence"/>
</dbReference>
<dbReference type="PANTHER" id="PTHR12304">
    <property type="entry name" value="INOSINE-URIDINE PREFERRING NUCLEOSIDE HYDROLASE"/>
    <property type="match status" value="1"/>
</dbReference>
<evidence type="ECO:0000313" key="4">
    <source>
        <dbReference type="EMBL" id="NQE32937.1"/>
    </source>
</evidence>
<keyword evidence="2 4" id="KW-0326">Glycosidase</keyword>
<organism evidence="4 5">
    <name type="scientific">Microcoleus asticus IPMA8</name>
    <dbReference type="NCBI Taxonomy" id="2563858"/>
    <lineage>
        <taxon>Bacteria</taxon>
        <taxon>Bacillati</taxon>
        <taxon>Cyanobacteriota</taxon>
        <taxon>Cyanophyceae</taxon>
        <taxon>Oscillatoriophycideae</taxon>
        <taxon>Oscillatoriales</taxon>
        <taxon>Microcoleaceae</taxon>
        <taxon>Microcoleus</taxon>
        <taxon>Microcoleus asticus</taxon>
    </lineage>
</organism>
<dbReference type="SUPFAM" id="SSF53590">
    <property type="entry name" value="Nucleoside hydrolase"/>
    <property type="match status" value="1"/>
</dbReference>